<dbReference type="AlphaFoldDB" id="D1NTZ3"/>
<evidence type="ECO:0000256" key="1">
    <source>
        <dbReference type="SAM" id="MobiDB-lite"/>
    </source>
</evidence>
<protein>
    <submittedName>
        <fullName evidence="2">Uncharacterized protein</fullName>
    </submittedName>
</protein>
<reference evidence="2 3" key="1">
    <citation type="submission" date="2009-11" db="EMBL/GenBank/DDBJ databases">
        <authorList>
            <person name="Weinstock G."/>
            <person name="Sodergren E."/>
            <person name="Clifton S."/>
            <person name="Fulton L."/>
            <person name="Fulton B."/>
            <person name="Courtney L."/>
            <person name="Fronick C."/>
            <person name="Harrison M."/>
            <person name="Strong C."/>
            <person name="Farmer C."/>
            <person name="Delahaunty K."/>
            <person name="Markovic C."/>
            <person name="Hall O."/>
            <person name="Minx P."/>
            <person name="Tomlinson C."/>
            <person name="Mitreva M."/>
            <person name="Nelson J."/>
            <person name="Hou S."/>
            <person name="Wollam A."/>
            <person name="Pepin K.H."/>
            <person name="Johnson M."/>
            <person name="Bhonagiri V."/>
            <person name="Nash W.E."/>
            <person name="Warren W."/>
            <person name="Chinwalla A."/>
            <person name="Mardis E.R."/>
            <person name="Wilson R.K."/>
        </authorList>
    </citation>
    <scope>NUCLEOTIDE SEQUENCE [LARGE SCALE GENOMIC DNA]</scope>
    <source>
        <strain evidence="2 3">DSM 20093</strain>
    </source>
</reference>
<proteinExistence type="predicted"/>
<dbReference type="Proteomes" id="UP000003656">
    <property type="component" value="Unassembled WGS sequence"/>
</dbReference>
<organism evidence="2 3">
    <name type="scientific">Bifidobacterium gallicum DSM 20093 = LMG 11596</name>
    <dbReference type="NCBI Taxonomy" id="561180"/>
    <lineage>
        <taxon>Bacteria</taxon>
        <taxon>Bacillati</taxon>
        <taxon>Actinomycetota</taxon>
        <taxon>Actinomycetes</taxon>
        <taxon>Bifidobacteriales</taxon>
        <taxon>Bifidobacteriaceae</taxon>
        <taxon>Bifidobacterium</taxon>
    </lineage>
</organism>
<dbReference type="EMBL" id="ABXB03000002">
    <property type="protein sequence ID" value="EFA23198.1"/>
    <property type="molecule type" value="Genomic_DNA"/>
</dbReference>
<comment type="caution">
    <text evidence="2">The sequence shown here is derived from an EMBL/GenBank/DDBJ whole genome shotgun (WGS) entry which is preliminary data.</text>
</comment>
<evidence type="ECO:0000313" key="2">
    <source>
        <dbReference type="EMBL" id="EFA23198.1"/>
    </source>
</evidence>
<gene>
    <name evidence="2" type="ORF">BIFGAL_03315</name>
</gene>
<feature type="region of interest" description="Disordered" evidence="1">
    <location>
        <begin position="1"/>
        <end position="47"/>
    </location>
</feature>
<accession>D1NTZ3</accession>
<name>D1NTZ3_9BIFI</name>
<feature type="compositionally biased region" description="Basic and acidic residues" evidence="1">
    <location>
        <begin position="1"/>
        <end position="34"/>
    </location>
</feature>
<sequence length="64" mass="7588">MQLRKEPTLVNNETRRRDTTSDGDVGEREGRARWANETGGKYHVSDEPRLSVRQSQLFRLFKRR</sequence>
<evidence type="ECO:0000313" key="3">
    <source>
        <dbReference type="Proteomes" id="UP000003656"/>
    </source>
</evidence>